<dbReference type="GO" id="GO:0004386">
    <property type="term" value="F:helicase activity"/>
    <property type="evidence" value="ECO:0007669"/>
    <property type="project" value="UniProtKB-KW"/>
</dbReference>
<dbReference type="PANTHER" id="PTHR36531">
    <property type="entry name" value="CRISPR-ASSOCIATED EXONUCLEASE CAS4"/>
    <property type="match status" value="1"/>
</dbReference>
<dbReference type="AlphaFoldDB" id="E8N1Q4"/>
<evidence type="ECO:0000256" key="12">
    <source>
        <dbReference type="ARBA" id="ARBA00023014"/>
    </source>
</evidence>
<evidence type="ECO:0000256" key="5">
    <source>
        <dbReference type="ARBA" id="ARBA00022722"/>
    </source>
</evidence>
<dbReference type="EMBL" id="AP012029">
    <property type="protein sequence ID" value="BAJ62659.1"/>
    <property type="molecule type" value="Genomic_DNA"/>
</dbReference>
<evidence type="ECO:0000313" key="18">
    <source>
        <dbReference type="EMBL" id="BAJ62659.1"/>
    </source>
</evidence>
<protein>
    <recommendedName>
        <fullName evidence="4 16">CRISPR-associated exonuclease Cas4</fullName>
        <ecNumber evidence="3 16">3.1.12.1</ecNumber>
    </recommendedName>
</protein>
<dbReference type="GO" id="GO:0051536">
    <property type="term" value="F:iron-sulfur cluster binding"/>
    <property type="evidence" value="ECO:0007669"/>
    <property type="project" value="UniProtKB-KW"/>
</dbReference>
<evidence type="ECO:0000256" key="11">
    <source>
        <dbReference type="ARBA" id="ARBA00023004"/>
    </source>
</evidence>
<dbReference type="InterPro" id="IPR051827">
    <property type="entry name" value="Cas4_exonuclease"/>
</dbReference>
<evidence type="ECO:0000256" key="8">
    <source>
        <dbReference type="ARBA" id="ARBA00022801"/>
    </source>
</evidence>
<comment type="cofactor">
    <cofactor evidence="16">
        <name>Mg(2+)</name>
        <dbReference type="ChEBI" id="CHEBI:18420"/>
    </cofactor>
    <cofactor evidence="16">
        <name>Mn(2+)</name>
        <dbReference type="ChEBI" id="CHEBI:29035"/>
    </cofactor>
    <text evidence="16">Mg(2+) or Mn(2+) required for ssDNA cleavage activity.</text>
</comment>
<comment type="cofactor">
    <cofactor evidence="1">
        <name>[4Fe-4S] cluster</name>
        <dbReference type="ChEBI" id="CHEBI:49883"/>
    </cofactor>
</comment>
<keyword evidence="9" id="KW-0347">Helicase</keyword>
<dbReference type="OrthoDB" id="160794at2"/>
<keyword evidence="6 16" id="KW-0479">Metal-binding</keyword>
<dbReference type="NCBIfam" id="TIGR00372">
    <property type="entry name" value="cas4"/>
    <property type="match status" value="1"/>
</dbReference>
<dbReference type="Gene3D" id="3.90.320.10">
    <property type="match status" value="1"/>
</dbReference>
<dbReference type="RefSeq" id="WP_013559054.1">
    <property type="nucleotide sequence ID" value="NC_014960.1"/>
</dbReference>
<accession>E8N1Q4</accession>
<dbReference type="KEGG" id="atm:ANT_06250"/>
<evidence type="ECO:0000256" key="15">
    <source>
        <dbReference type="ARBA" id="ARBA00023211"/>
    </source>
</evidence>
<comment type="function">
    <text evidence="16">CRISPR (clustered regularly interspaced short palindromic repeat) is an adaptive immune system that provides protection against mobile genetic elements (viruses, transposable elements and conjugative plasmids). CRISPR clusters contain sequences complementary to antecedent mobile elements and target invading nucleic acids. CRISPR clusters are transcribed and processed into CRISPR RNA (crRNA).</text>
</comment>
<evidence type="ECO:0000256" key="16">
    <source>
        <dbReference type="RuleBase" id="RU365022"/>
    </source>
</evidence>
<evidence type="ECO:0000256" key="4">
    <source>
        <dbReference type="ARBA" id="ARBA00020049"/>
    </source>
</evidence>
<dbReference type="Pfam" id="PF12705">
    <property type="entry name" value="PDDEXK_1"/>
    <property type="match status" value="1"/>
</dbReference>
<evidence type="ECO:0000313" key="19">
    <source>
        <dbReference type="Proteomes" id="UP000008922"/>
    </source>
</evidence>
<dbReference type="STRING" id="926569.ANT_06250"/>
<keyword evidence="13 16" id="KW-0051">Antiviral defense</keyword>
<keyword evidence="9" id="KW-0547">Nucleotide-binding</keyword>
<sequence>MMWIGVGLFLFLLAVLMLIWAQHRLQAVGLPLGRIVSTDTSRWRALEKPLYDPETGLTGKPDYVVKVGGVLVPVEVKSAWAPAEPYDSHVYQLAAYCLLLARTSGKRPPYGFIHYRNRTFAVDFTPALEQALLGVIDEMHAEQRRSTVNRSHEESSRCARCGFRAVCDQRL</sequence>
<proteinExistence type="inferred from homology"/>
<evidence type="ECO:0000256" key="6">
    <source>
        <dbReference type="ARBA" id="ARBA00022723"/>
    </source>
</evidence>
<dbReference type="GO" id="GO:0006281">
    <property type="term" value="P:DNA repair"/>
    <property type="evidence" value="ECO:0007669"/>
    <property type="project" value="UniProtKB-KW"/>
</dbReference>
<dbReference type="HOGENOM" id="CLU_125008_0_0_0"/>
<dbReference type="InParanoid" id="E8N1Q4"/>
<dbReference type="GO" id="GO:0004527">
    <property type="term" value="F:exonuclease activity"/>
    <property type="evidence" value="ECO:0007669"/>
    <property type="project" value="UniProtKB-KW"/>
</dbReference>
<keyword evidence="8 16" id="KW-0378">Hydrolase</keyword>
<dbReference type="GO" id="GO:0051607">
    <property type="term" value="P:defense response to virus"/>
    <property type="evidence" value="ECO:0007669"/>
    <property type="project" value="UniProtKB-KW"/>
</dbReference>
<evidence type="ECO:0000256" key="7">
    <source>
        <dbReference type="ARBA" id="ARBA00022763"/>
    </source>
</evidence>
<keyword evidence="14" id="KW-0234">DNA repair</keyword>
<keyword evidence="9" id="KW-0067">ATP-binding</keyword>
<gene>
    <name evidence="18" type="ordered locus">ANT_06250</name>
</gene>
<reference evidence="18 19" key="1">
    <citation type="submission" date="2010-12" db="EMBL/GenBank/DDBJ databases">
        <title>Whole genome sequence of Anaerolinea thermophila UNI-1.</title>
        <authorList>
            <person name="Narita-Yamada S."/>
            <person name="Kishi E."/>
            <person name="Watanabe Y."/>
            <person name="Takasaki K."/>
            <person name="Ankai A."/>
            <person name="Oguchi A."/>
            <person name="Fukui S."/>
            <person name="Takahashi M."/>
            <person name="Yashiro I."/>
            <person name="Hosoyama A."/>
            <person name="Sekiguchi Y."/>
            <person name="Hanada S."/>
            <person name="Fujita N."/>
        </authorList>
    </citation>
    <scope>NUCLEOTIDE SEQUENCE [LARGE SCALE GENOMIC DNA]</scope>
    <source>
        <strain evidence="19">DSM 14523 / JCM 11388 / NBRC 100420 / UNI-1</strain>
    </source>
</reference>
<keyword evidence="10 16" id="KW-0269">Exonuclease</keyword>
<keyword evidence="5 16" id="KW-0540">Nuclease</keyword>
<dbReference type="InterPro" id="IPR038726">
    <property type="entry name" value="PDDEXK_AddAB-type"/>
</dbReference>
<dbReference type="EC" id="3.1.12.1" evidence="3 16"/>
<evidence type="ECO:0000256" key="3">
    <source>
        <dbReference type="ARBA" id="ARBA00012768"/>
    </source>
</evidence>
<dbReference type="PANTHER" id="PTHR36531:SF6">
    <property type="entry name" value="DNA REPLICATION ATP-DEPENDENT HELICASE_NUCLEASE DNA2"/>
    <property type="match status" value="1"/>
</dbReference>
<evidence type="ECO:0000256" key="10">
    <source>
        <dbReference type="ARBA" id="ARBA00022839"/>
    </source>
</evidence>
<dbReference type="InterPro" id="IPR013343">
    <property type="entry name" value="CRISPR-assoc_prot_Cas4"/>
</dbReference>
<name>E8N1Q4_ANATU</name>
<evidence type="ECO:0000256" key="9">
    <source>
        <dbReference type="ARBA" id="ARBA00022806"/>
    </source>
</evidence>
<dbReference type="Proteomes" id="UP000008922">
    <property type="component" value="Chromosome"/>
</dbReference>
<feature type="domain" description="PD-(D/E)XK endonuclease-like" evidence="17">
    <location>
        <begin position="42"/>
        <end position="168"/>
    </location>
</feature>
<evidence type="ECO:0000256" key="2">
    <source>
        <dbReference type="ARBA" id="ARBA00009189"/>
    </source>
</evidence>
<keyword evidence="12 16" id="KW-0411">Iron-sulfur</keyword>
<keyword evidence="11 16" id="KW-0408">Iron</keyword>
<keyword evidence="19" id="KW-1185">Reference proteome</keyword>
<keyword evidence="7" id="KW-0227">DNA damage</keyword>
<organism evidence="18 19">
    <name type="scientific">Anaerolinea thermophila (strain DSM 14523 / JCM 11388 / NBRC 100420 / UNI-1)</name>
    <dbReference type="NCBI Taxonomy" id="926569"/>
    <lineage>
        <taxon>Bacteria</taxon>
        <taxon>Bacillati</taxon>
        <taxon>Chloroflexota</taxon>
        <taxon>Anaerolineae</taxon>
        <taxon>Anaerolineales</taxon>
        <taxon>Anaerolineaceae</taxon>
        <taxon>Anaerolinea</taxon>
    </lineage>
</organism>
<keyword evidence="15 16" id="KW-0464">Manganese</keyword>
<dbReference type="eggNOG" id="COG1468">
    <property type="taxonomic scope" value="Bacteria"/>
</dbReference>
<comment type="similarity">
    <text evidence="2 16">Belongs to the CRISPR-associated exonuclease Cas4 family.</text>
</comment>
<dbReference type="GO" id="GO:0046872">
    <property type="term" value="F:metal ion binding"/>
    <property type="evidence" value="ECO:0007669"/>
    <property type="project" value="UniProtKB-KW"/>
</dbReference>
<evidence type="ECO:0000259" key="17">
    <source>
        <dbReference type="Pfam" id="PF12705"/>
    </source>
</evidence>
<evidence type="ECO:0000256" key="14">
    <source>
        <dbReference type="ARBA" id="ARBA00023204"/>
    </source>
</evidence>
<dbReference type="InterPro" id="IPR011604">
    <property type="entry name" value="PDDEXK-like_dom_sf"/>
</dbReference>
<comment type="cofactor">
    <cofactor evidence="16">
        <name>iron-sulfur cluster</name>
        <dbReference type="ChEBI" id="CHEBI:30408"/>
    </cofactor>
</comment>
<evidence type="ECO:0000256" key="13">
    <source>
        <dbReference type="ARBA" id="ARBA00023118"/>
    </source>
</evidence>
<evidence type="ECO:0000256" key="1">
    <source>
        <dbReference type="ARBA" id="ARBA00001966"/>
    </source>
</evidence>